<dbReference type="SUPFAM" id="SSF52540">
    <property type="entry name" value="P-loop containing nucleoside triphosphate hydrolases"/>
    <property type="match status" value="1"/>
</dbReference>
<dbReference type="SUPFAM" id="SSF52058">
    <property type="entry name" value="L domain-like"/>
    <property type="match status" value="3"/>
</dbReference>
<dbReference type="Gene3D" id="3.40.1170.20">
    <property type="entry name" value="tRNA intron endonuclease, N-terminal domain"/>
    <property type="match status" value="3"/>
</dbReference>
<dbReference type="GO" id="GO:0007165">
    <property type="term" value="P:signal transduction"/>
    <property type="evidence" value="ECO:0007669"/>
    <property type="project" value="InterPro"/>
</dbReference>
<dbReference type="GO" id="GO:0006952">
    <property type="term" value="P:defense response"/>
    <property type="evidence" value="ECO:0007669"/>
    <property type="project" value="InterPro"/>
</dbReference>
<dbReference type="SMART" id="SM00255">
    <property type="entry name" value="TIR"/>
    <property type="match status" value="1"/>
</dbReference>
<keyword evidence="2" id="KW-0677">Repeat</keyword>
<dbReference type="InterPro" id="IPR042197">
    <property type="entry name" value="Apaf_helical"/>
</dbReference>
<evidence type="ECO:0000256" key="3">
    <source>
        <dbReference type="ARBA" id="ARBA00023027"/>
    </source>
</evidence>
<dbReference type="Proteomes" id="UP001154282">
    <property type="component" value="Unassembled WGS sequence"/>
</dbReference>
<dbReference type="PROSITE" id="PS50104">
    <property type="entry name" value="TIR"/>
    <property type="match status" value="1"/>
</dbReference>
<dbReference type="PANTHER" id="PTHR11017">
    <property type="entry name" value="LEUCINE-RICH REPEAT-CONTAINING PROTEIN"/>
    <property type="match status" value="1"/>
</dbReference>
<dbReference type="InterPro" id="IPR002182">
    <property type="entry name" value="NB-ARC"/>
</dbReference>
<protein>
    <recommendedName>
        <fullName evidence="5">TIR domain-containing protein</fullName>
    </recommendedName>
</protein>
<dbReference type="Pfam" id="PF00931">
    <property type="entry name" value="NB-ARC"/>
    <property type="match status" value="1"/>
</dbReference>
<reference evidence="6" key="1">
    <citation type="submission" date="2022-08" db="EMBL/GenBank/DDBJ databases">
        <authorList>
            <person name="Gutierrez-Valencia J."/>
        </authorList>
    </citation>
    <scope>NUCLEOTIDE SEQUENCE</scope>
</reference>
<dbReference type="GO" id="GO:0043531">
    <property type="term" value="F:ADP binding"/>
    <property type="evidence" value="ECO:0007669"/>
    <property type="project" value="InterPro"/>
</dbReference>
<dbReference type="InterPro" id="IPR000157">
    <property type="entry name" value="TIR_dom"/>
</dbReference>
<dbReference type="PANTHER" id="PTHR11017:SF570">
    <property type="entry name" value="DISEASE RESISTANCE PROTEIN (TIR-NBS CLASS)-RELATED"/>
    <property type="match status" value="1"/>
</dbReference>
<gene>
    <name evidence="6" type="ORF">LITE_LOCUS19378</name>
</gene>
<dbReference type="FunFam" id="3.40.50.10140:FF:000007">
    <property type="entry name" value="Disease resistance protein (TIR-NBS-LRR class)"/>
    <property type="match status" value="1"/>
</dbReference>
<proteinExistence type="predicted"/>
<comment type="caution">
    <text evidence="6">The sequence shown here is derived from an EMBL/GenBank/DDBJ whole genome shotgun (WGS) entry which is preliminary data.</text>
</comment>
<evidence type="ECO:0000256" key="4">
    <source>
        <dbReference type="SAM" id="MobiDB-lite"/>
    </source>
</evidence>
<dbReference type="Gene3D" id="1.10.8.430">
    <property type="entry name" value="Helical domain of apoptotic protease-activating factors"/>
    <property type="match status" value="1"/>
</dbReference>
<dbReference type="SUPFAM" id="SSF52200">
    <property type="entry name" value="Toll/Interleukin receptor TIR domain"/>
    <property type="match status" value="1"/>
</dbReference>
<evidence type="ECO:0000259" key="5">
    <source>
        <dbReference type="PROSITE" id="PS50104"/>
    </source>
</evidence>
<keyword evidence="1" id="KW-0433">Leucine-rich repeat</keyword>
<dbReference type="Pfam" id="PF13306">
    <property type="entry name" value="LRR_5"/>
    <property type="match status" value="2"/>
</dbReference>
<dbReference type="InterPro" id="IPR032675">
    <property type="entry name" value="LRR_dom_sf"/>
</dbReference>
<keyword evidence="7" id="KW-1185">Reference proteome</keyword>
<dbReference type="PROSITE" id="PS51450">
    <property type="entry name" value="LRR"/>
    <property type="match status" value="1"/>
</dbReference>
<organism evidence="6 7">
    <name type="scientific">Linum tenue</name>
    <dbReference type="NCBI Taxonomy" id="586396"/>
    <lineage>
        <taxon>Eukaryota</taxon>
        <taxon>Viridiplantae</taxon>
        <taxon>Streptophyta</taxon>
        <taxon>Embryophyta</taxon>
        <taxon>Tracheophyta</taxon>
        <taxon>Spermatophyta</taxon>
        <taxon>Magnoliopsida</taxon>
        <taxon>eudicotyledons</taxon>
        <taxon>Gunneridae</taxon>
        <taxon>Pentapetalae</taxon>
        <taxon>rosids</taxon>
        <taxon>fabids</taxon>
        <taxon>Malpighiales</taxon>
        <taxon>Linaceae</taxon>
        <taxon>Linum</taxon>
    </lineage>
</organism>
<evidence type="ECO:0000313" key="6">
    <source>
        <dbReference type="EMBL" id="CAI0423069.1"/>
    </source>
</evidence>
<dbReference type="Pfam" id="PF23247">
    <property type="entry name" value="LRR_RPS2"/>
    <property type="match status" value="1"/>
</dbReference>
<feature type="region of interest" description="Disordered" evidence="4">
    <location>
        <begin position="41"/>
        <end position="65"/>
    </location>
</feature>
<evidence type="ECO:0000256" key="1">
    <source>
        <dbReference type="ARBA" id="ARBA00022614"/>
    </source>
</evidence>
<evidence type="ECO:0000256" key="2">
    <source>
        <dbReference type="ARBA" id="ARBA00022737"/>
    </source>
</evidence>
<accession>A0AAV0KKW0</accession>
<dbReference type="Gene3D" id="3.80.10.10">
    <property type="entry name" value="Ribonuclease Inhibitor"/>
    <property type="match status" value="4"/>
</dbReference>
<dbReference type="Gene3D" id="3.40.50.10140">
    <property type="entry name" value="Toll/interleukin-1 receptor homology (TIR) domain"/>
    <property type="match status" value="1"/>
</dbReference>
<sequence>MEIYWFLCWSCCLALLLPSFILCFSFLLRKAFSQSIAVSSPSSELVNSPPSPSDDSSSPPPHPSPLPLPSGEYEVFLSFRGPDTRNNIADFLYVYLMRSKIRTFRDDEELRKGEEIAPGLLQAIVESKIYIPILSKTYASSKWCLKELAQMVECRRQDQGHVIFPIFYLVDPGDVRHQRGDYEEAFLLHEGKFDEKTVQDWRDALEEVGKMKGWHVTDLNGQGSVVDQVFEKVLALLSKNYSLVSDELVGIDHHVEKVRELLDEDSGGVKVVGIHGMGGIGKTTIATAVYNTISAQFNRCSFLEDLRETLLQHEGIVTLQNKLISSITRDGPPVRDASEGIRVIKDRVCHHKVLIVLDDVGDKFEVGKILGGYNMFFPGSRFIITTRNKKVLTSTKECELYEPEEMSDDHSLQLFSKHAFGMDSPPKDYASLSAQVVSVAAGLPLTLKVVGSLLYGEDSLVWEDTLMQLKEIPPTEVLGKLKISYNALTYEEQQIFLDIACFFNGENREMASYMWNDCRLYPVSGINVLMLRSMIKIGMNNEFKMHDQLRDLGRAIVREENVEHIWKRSRVWFNEDALDMLDIKKGSEQVKALKVNLFNKFSLTDQHFRKLLELRYLECHHADFAGDFDELLSDLRWLRLSRLQGNSAPTNFYLKKLVILDIHDNHIGDEWQGWDQLKMAIKLKVLNLVTCYSLTKVPDLSPLGSLEILNLHGCRDMVQELEISNLKNLKKLKLSYCGITKITGRIGMLQKLEELDAWECKNLEQVPDDIGSLPSLKTFKITSRKDFPVPYLPTDIKELIVSSLVPNLSNLIHLEELGFYTYHGVDSPQDLWRLSKLKTLELCETNIRSLPIALPPSLNKLSLRHCQSLEALPDLTLLKNLTELTLLCCPDVCEIQGLGELKSLVHLEVTDGESLNHLEGLQGLILLTVLEVILCPLLKKLPSLAALNKVQTLTISQCSSLTEIQGLGEMESLKHLEIEDCGSLQSLPDLSTLSKLRDLTLNECKSLQSIEGIGSLEALERLTLNECHSIKRFPSLSKLTKLKQLTGKKNLGLLEIQSLQGLHLLEALELPSCGSLERLPDMSSLKSLKKLDLDGCRSLVEVTGVEGLESLESLSMNSCWSIEKLPNIWTLKSLSLLALRDCWELKDLPGVEGLESLKVLDIHGCKSIESLRNVSHLRQLEKLSLSGCESLSELSGLIGLHSLKELNLESCTSLGELPSLAQLRCLEKLFLDDCVNLTEVLGLGRLESLQMLTMCGCISIERLENISKLKHLSLLHIIGCEKLKELPGLEGLESLDELKMNGCKSIEKLPSLSNLRQLERLTARGCESLSELQGVEQLKCLKMLDMGGCKSIEKLPVLSSLRSLLWLSVKDCEKLVEIKGIDELKSLTYLDVSGCNLIKDIPELLHTKVNR</sequence>
<dbReference type="Gene3D" id="3.40.50.300">
    <property type="entry name" value="P-loop containing nucleotide triphosphate hydrolases"/>
    <property type="match status" value="1"/>
</dbReference>
<dbReference type="InterPro" id="IPR001611">
    <property type="entry name" value="Leu-rich_rpt"/>
</dbReference>
<evidence type="ECO:0000313" key="7">
    <source>
        <dbReference type="Proteomes" id="UP001154282"/>
    </source>
</evidence>
<dbReference type="InterPro" id="IPR026906">
    <property type="entry name" value="LRR_5"/>
</dbReference>
<dbReference type="Pfam" id="PF01582">
    <property type="entry name" value="TIR"/>
    <property type="match status" value="1"/>
</dbReference>
<dbReference type="EMBL" id="CAMGYJ010000005">
    <property type="protein sequence ID" value="CAI0423069.1"/>
    <property type="molecule type" value="Genomic_DNA"/>
</dbReference>
<keyword evidence="3" id="KW-0520">NAD</keyword>
<dbReference type="InterPro" id="IPR035897">
    <property type="entry name" value="Toll_tir_struct_dom_sf"/>
</dbReference>
<dbReference type="PRINTS" id="PR00364">
    <property type="entry name" value="DISEASERSIST"/>
</dbReference>
<dbReference type="InterPro" id="IPR058192">
    <property type="entry name" value="WHD_ROQ1-like"/>
</dbReference>
<dbReference type="InterPro" id="IPR057135">
    <property type="entry name" value="At4g27190-like_LRR"/>
</dbReference>
<dbReference type="Pfam" id="PF23282">
    <property type="entry name" value="WHD_ROQ1"/>
    <property type="match status" value="1"/>
</dbReference>
<dbReference type="InterPro" id="IPR044974">
    <property type="entry name" value="Disease_R_plants"/>
</dbReference>
<name>A0AAV0KKW0_9ROSI</name>
<feature type="domain" description="TIR" evidence="5">
    <location>
        <begin position="71"/>
        <end position="233"/>
    </location>
</feature>
<dbReference type="InterPro" id="IPR027417">
    <property type="entry name" value="P-loop_NTPase"/>
</dbReference>